<gene>
    <name evidence="2" type="ORF">AWC38_SpisGene21370</name>
</gene>
<dbReference type="PANTHER" id="PTHR10974">
    <property type="entry name" value="FI08016P-RELATED"/>
    <property type="match status" value="1"/>
</dbReference>
<dbReference type="OrthoDB" id="413313at2759"/>
<dbReference type="AlphaFoldDB" id="A0A2B4RDW7"/>
<dbReference type="EMBL" id="LSMT01000776">
    <property type="protein sequence ID" value="PFX14475.1"/>
    <property type="molecule type" value="Genomic_DNA"/>
</dbReference>
<feature type="region of interest" description="Disordered" evidence="1">
    <location>
        <begin position="120"/>
        <end position="139"/>
    </location>
</feature>
<keyword evidence="3" id="KW-1185">Reference proteome</keyword>
<feature type="region of interest" description="Disordered" evidence="1">
    <location>
        <begin position="154"/>
        <end position="234"/>
    </location>
</feature>
<evidence type="ECO:0000313" key="2">
    <source>
        <dbReference type="EMBL" id="PFX14475.1"/>
    </source>
</evidence>
<sequence>MLVLKRCLVRQLCRHPDVSLLCLLAGMLYIYTILSSSEDPKFRVLHPRFSKDPEMDKAISGLSELAPNKFDETRPVSLNTLESDVTQEKNADDDDSRPPTETTTKLIFLNNVNAREDTLQMQSKVSKETTDDVIPAQSQNDDVITTEVIIAEPIRSPVAQSQNDDVKQTEETTAEPTRSHAAQSQNDDVKPAEETTAEPIRSHAAQSQNDDVKPSEVTTAKPIRSRVAQSRNEDVITTEVTMTKPSLQTNLQREEEVSYTQEKQMEMPGGNMKCEANESCHGFPVESPEQAKIICNKYGPRCKGFVYSLRSGKFIPKSELANKVVFSTEHDLYVKSDFEQSSKTLQHGSCALPLDQFQSFSDGCHLPKLDPNDKSIIKLISRPNPIQCPGFQLTRYEGGILELTEETSRGKECSEMEAVNALGSRFISYSCPLKGPERKRESERDPDSRSLFEAWPRNSVCSLRRGEGHAMHSEGEVILLIENRATVDNISALSYQPILRPDHKDWGFESGNVVSLQAHERKFQLGLEFVRVQLSTADGKKHVEYHAQVVPRSLEHVISKVGLPLSVVIIGFDSLSAAHFQRALPEAYKFMSEELNSLFFKGYSIVGDGTTPALTALMTGKFESELPEARRQLPDTASLDRWPHIFKDFKEKGYATLFSEDCPAYGAFNYRLHGFTEPPTDHFSRFFWEAAHVTSAHCIHSKKQHRIHFDYLRSFFKAYRERPKFGLFFLTDISHNNLKSIYHCADDFSALLRDLSEGNFLNDTLLVVMSDHGFRYGDTRATFQGKLEERLPIMSLTFPRWFLQQYPELIHNLKENSDIVTSPFDLYATFKHILSYPQAPANLTRGKSLLTTIDRSRDCKRAGVAEHYCPCIQWKEIDTSVMHVQRAAQAVVDHVNNLTASDPLSLSLCSRLEIEKVLSAYQKLPNIKIAQFLGSYDVHGRKPMFSRGDVTVSECLYQVQIQTVPGNGLYEASVNALDGEYRVTGDVSRINLYGEQPRCILEKRPDLRKFCLCKDYDGQ</sequence>
<reference evidence="3" key="1">
    <citation type="journal article" date="2017" name="bioRxiv">
        <title>Comparative analysis of the genomes of Stylophora pistillata and Acropora digitifera provides evidence for extensive differences between species of corals.</title>
        <authorList>
            <person name="Voolstra C.R."/>
            <person name="Li Y."/>
            <person name="Liew Y.J."/>
            <person name="Baumgarten S."/>
            <person name="Zoccola D."/>
            <person name="Flot J.-F."/>
            <person name="Tambutte S."/>
            <person name="Allemand D."/>
            <person name="Aranda M."/>
        </authorList>
    </citation>
    <scope>NUCLEOTIDE SEQUENCE [LARGE SCALE GENOMIC DNA]</scope>
</reference>
<evidence type="ECO:0000256" key="1">
    <source>
        <dbReference type="SAM" id="MobiDB-lite"/>
    </source>
</evidence>
<evidence type="ECO:0000313" key="3">
    <source>
        <dbReference type="Proteomes" id="UP000225706"/>
    </source>
</evidence>
<accession>A0A2B4RDW7</accession>
<dbReference type="SUPFAM" id="SSF53649">
    <property type="entry name" value="Alkaline phosphatase-like"/>
    <property type="match status" value="1"/>
</dbReference>
<feature type="compositionally biased region" description="Polar residues" evidence="1">
    <location>
        <begin position="174"/>
        <end position="186"/>
    </location>
</feature>
<dbReference type="PANTHER" id="PTHR10974:SF1">
    <property type="entry name" value="FI08016P-RELATED"/>
    <property type="match status" value="1"/>
</dbReference>
<dbReference type="FunFam" id="3.40.720.10:FF:000017">
    <property type="entry name" value="Predicted protein"/>
    <property type="match status" value="1"/>
</dbReference>
<dbReference type="InterPro" id="IPR017850">
    <property type="entry name" value="Alkaline_phosphatase_core_sf"/>
</dbReference>
<dbReference type="Proteomes" id="UP000225706">
    <property type="component" value="Unassembled WGS sequence"/>
</dbReference>
<organism evidence="2 3">
    <name type="scientific">Stylophora pistillata</name>
    <name type="common">Smooth cauliflower coral</name>
    <dbReference type="NCBI Taxonomy" id="50429"/>
    <lineage>
        <taxon>Eukaryota</taxon>
        <taxon>Metazoa</taxon>
        <taxon>Cnidaria</taxon>
        <taxon>Anthozoa</taxon>
        <taxon>Hexacorallia</taxon>
        <taxon>Scleractinia</taxon>
        <taxon>Astrocoeniina</taxon>
        <taxon>Pocilloporidae</taxon>
        <taxon>Stylophora</taxon>
    </lineage>
</organism>
<feature type="region of interest" description="Disordered" evidence="1">
    <location>
        <begin position="80"/>
        <end position="105"/>
    </location>
</feature>
<dbReference type="CDD" id="cd16021">
    <property type="entry name" value="ALP_like"/>
    <property type="match status" value="1"/>
</dbReference>
<dbReference type="InterPro" id="IPR004245">
    <property type="entry name" value="DUF229"/>
</dbReference>
<dbReference type="Gene3D" id="3.40.720.10">
    <property type="entry name" value="Alkaline Phosphatase, subunit A"/>
    <property type="match status" value="1"/>
</dbReference>
<proteinExistence type="predicted"/>
<dbReference type="Pfam" id="PF02995">
    <property type="entry name" value="DUF229"/>
    <property type="match status" value="1"/>
</dbReference>
<dbReference type="STRING" id="50429.A0A2B4RDW7"/>
<protein>
    <submittedName>
        <fullName evidence="2">Uncharacterized protein</fullName>
    </submittedName>
</protein>
<name>A0A2B4RDW7_STYPI</name>
<dbReference type="GO" id="GO:0005615">
    <property type="term" value="C:extracellular space"/>
    <property type="evidence" value="ECO:0007669"/>
    <property type="project" value="TreeGrafter"/>
</dbReference>
<comment type="caution">
    <text evidence="2">The sequence shown here is derived from an EMBL/GenBank/DDBJ whole genome shotgun (WGS) entry which is preliminary data.</text>
</comment>